<dbReference type="PANTHER" id="PTHR47396">
    <property type="entry name" value="TYPE I RESTRICTION ENZYME ECOKI R PROTEIN"/>
    <property type="match status" value="1"/>
</dbReference>
<reference evidence="1 2" key="1">
    <citation type="submission" date="2019-01" db="EMBL/GenBank/DDBJ databases">
        <title>Coherence of Microcystis species and biogeography revealed through population genomics.</title>
        <authorList>
            <person name="Perez-Carrascal O.M."/>
            <person name="Terrat Y."/>
            <person name="Giani A."/>
            <person name="Fortin N."/>
            <person name="Tromas N."/>
            <person name="Shapiro B.J."/>
        </authorList>
    </citation>
    <scope>NUCLEOTIDE SEQUENCE [LARGE SCALE GENOMIC DNA]</scope>
    <source>
        <strain evidence="1">Ma_SC_T_19800800_S464</strain>
    </source>
</reference>
<keyword evidence="1" id="KW-0540">Nuclease</keyword>
<dbReference type="InterPro" id="IPR027417">
    <property type="entry name" value="P-loop_NTPase"/>
</dbReference>
<dbReference type="Gene3D" id="3.40.50.300">
    <property type="entry name" value="P-loop containing nucleotide triphosphate hydrolases"/>
    <property type="match status" value="1"/>
</dbReference>
<dbReference type="PANTHER" id="PTHR47396:SF1">
    <property type="entry name" value="ATP-DEPENDENT HELICASE IRC3-RELATED"/>
    <property type="match status" value="1"/>
</dbReference>
<comment type="caution">
    <text evidence="1">The sequence shown here is derived from an EMBL/GenBank/DDBJ whole genome shotgun (WGS) entry which is preliminary data.</text>
</comment>
<name>A0A552DLQ4_MICAE</name>
<keyword evidence="1" id="KW-0378">Hydrolase</keyword>
<dbReference type="GO" id="GO:0004519">
    <property type="term" value="F:endonuclease activity"/>
    <property type="evidence" value="ECO:0007669"/>
    <property type="project" value="UniProtKB-KW"/>
</dbReference>
<dbReference type="InterPro" id="IPR050742">
    <property type="entry name" value="Helicase_Restrict-Modif_Enz"/>
</dbReference>
<sequence length="1041" mass="119383">MSYEVDRPILNSPFDEPSKYWFIRENYAPELRDGRRPSIIYPPREGQFDWDLGQVLKLSPPEEFAPGYEMTLVNRLRERVKEWRSQNYPGVTRTTLDLLRHWNRKDREQRLFFAQCEAVETIIFLTESRLDFQQGIHIPVDTPLDLELKAFIRYACKMATGSGKTTVMGMLAAWSILNKVNDRSDTRFSDVVLVVCPNVTIKGRLQELNPANGEASLYRTRDLVPSHLMDRLRQGKVIVTNWHVFERRSPSTAGEDAAKVIKTGVKTISTEVIKIGKENTTARGTRYLTPETLEQQKRTGQIKVLEEKKDKQGNITEVKVRSTRYLESEAAWIRRILNQEIGNKTRILVLNDEAHHAYRIAPNDKSEEGEDDDALEYDRKESTIWIEGLDRIHKYRTINLCIDLSATPYYLRASAKDANKPFPWIVSDFSLMDAIESGLVKIPQLPLRDTTGAITSNVAYFNIWQWIMGKMTPSERGGKTNSPKPEAVLKYAQSPIALLAGQWEQTREEWLQSPDDPRPPVFIIVCKNTKIARLVYEWIAEDKKPTNVAPFATKSLKNTEAETNTIRVDSKVVEELESGNTKSDESKWMRFTLDTVGLVDWPKDGQGRSLYPDGFTSLAIKIGKPLHPPGRDIRCIISVGMLTEGWDCRTVTHIIGIRPFMSQLLCEQVVGRGLRRRTYDLDENDRFSEETAKIFGVPFEVTPFKANPNGTARKPEKRNRIYSVALKSQYRIEFPRVEGYTQGVHNKVIVDWEAIAPITLDPSKIPPEVQVKATLSNNQGRPSLNGPGKLESLDLSPYRKNSRLQTLIFKLAGDLTKTYCEMKTCEAPPHVLFPQLWKICDRYLKTKVKVIKPCQIEDAWLSPYYGWMIENLATAIHPDTNAGETPELPRYEPHCGNGSTDDVDFWTSSKSIYPIERSHLNAVVADTHQWEQSASYQIDNHPITDAFVKNEQLNFSIPYLYNGQEREYYPDFIIRLKYSEPRYLIFETKGYRYDGTEEKKAGAERWCRAVNADGHFGTWEYRLCKSLEVIQALDEIAKALD</sequence>
<dbReference type="Proteomes" id="UP000319313">
    <property type="component" value="Unassembled WGS sequence"/>
</dbReference>
<dbReference type="SUPFAM" id="SSF52540">
    <property type="entry name" value="P-loop containing nucleoside triphosphate hydrolases"/>
    <property type="match status" value="2"/>
</dbReference>
<dbReference type="AlphaFoldDB" id="A0A552DLQ4"/>
<dbReference type="EMBL" id="SFBL01000156">
    <property type="protein sequence ID" value="TRU23149.1"/>
    <property type="molecule type" value="Genomic_DNA"/>
</dbReference>
<accession>A0A552DLQ4</accession>
<evidence type="ECO:0000313" key="2">
    <source>
        <dbReference type="Proteomes" id="UP000319313"/>
    </source>
</evidence>
<keyword evidence="1" id="KW-0255">Endonuclease</keyword>
<protein>
    <submittedName>
        <fullName evidence="1">Type III restriction endonuclease subunit R</fullName>
    </submittedName>
</protein>
<proteinExistence type="predicted"/>
<organism evidence="1 2">
    <name type="scientific">Microcystis aeruginosa Ma_SC_T_19800800_S464</name>
    <dbReference type="NCBI Taxonomy" id="2486257"/>
    <lineage>
        <taxon>Bacteria</taxon>
        <taxon>Bacillati</taxon>
        <taxon>Cyanobacteriota</taxon>
        <taxon>Cyanophyceae</taxon>
        <taxon>Oscillatoriophycideae</taxon>
        <taxon>Chroococcales</taxon>
        <taxon>Microcystaceae</taxon>
        <taxon>Microcystis</taxon>
    </lineage>
</organism>
<gene>
    <name evidence="1" type="ORF">EWV81_16765</name>
</gene>
<dbReference type="GO" id="GO:0005829">
    <property type="term" value="C:cytosol"/>
    <property type="evidence" value="ECO:0007669"/>
    <property type="project" value="TreeGrafter"/>
</dbReference>
<dbReference type="NCBIfam" id="NF046055">
    <property type="entry name" value="restr_BPTD_3080"/>
    <property type="match status" value="1"/>
</dbReference>
<evidence type="ECO:0000313" key="1">
    <source>
        <dbReference type="EMBL" id="TRU23149.1"/>
    </source>
</evidence>